<dbReference type="RefSeq" id="WP_013943327.1">
    <property type="nucleotide sequence ID" value="NC_015713.1"/>
</dbReference>
<feature type="domain" description="ABC transporter" evidence="4">
    <location>
        <begin position="324"/>
        <end position="539"/>
    </location>
</feature>
<dbReference type="GO" id="GO:0005524">
    <property type="term" value="F:ATP binding"/>
    <property type="evidence" value="ECO:0007669"/>
    <property type="project" value="UniProtKB-KW"/>
</dbReference>
<evidence type="ECO:0000313" key="5">
    <source>
        <dbReference type="EMBL" id="CCB88860.1"/>
    </source>
</evidence>
<dbReference type="Gene3D" id="3.40.50.300">
    <property type="entry name" value="P-loop containing nucleotide triphosphate hydrolases"/>
    <property type="match status" value="2"/>
</dbReference>
<evidence type="ECO:0000256" key="2">
    <source>
        <dbReference type="ARBA" id="ARBA00022840"/>
    </source>
</evidence>
<sequence length="634" mass="73003">MASVNQLEMRYGDRVLFKNVSLHLTRKTRYGLVGANGAGKTTFLKILSGEVEPTSGEVNIPKEAQIGVLKQDYIKFQEDKILSLVLKGNQVVWEAFEKKEALLSKGELSEQAIVELSRIEEELRLRHGYQAEANAARLLEGLGIPLAAHAKHLGSLSGGYQLRVMLAQVLFAEPDILLLDEPTNYLDIFSIRWLEGYLKDYQGILILSSHDRVFLNRVCQVILDIDYGGMKQYTGNFDHFLTEKENDIVQKEAQLQSIGKRKEEVQRFIDRFRAKSSKARQAQSRVRMVKKLEEEEKKWEVFPTSRQYPHFYFPHCRPSGRITLAVKGLNKSYGEKSVLHEISFEIEKGEKVAVVGANGIGKSTLLEIVTECREQDSGTFRWGPHVKTAYFPQDFHRLLDTQATLYDWLECASKCFHAEKLRQALGAMLFGDMEVRKKIQSLSGGEAARLVFASLMLKEHNTLMLDEPTNHLDMEATDALIEALNGYDGTVILVSHNRYFISQVANRILELQEGKTLDFKGGYDEFVAVHERDYLSEKVPNSSKKKEKSLDFESRKEERRKVARLKKDIQKCEEEIEDIERKIEKINEMLAQPNYYDVTPQDKMQAILKQRDMLEIEKQEKYLFWEKMHEDLDF</sequence>
<dbReference type="FunFam" id="3.40.50.300:FF:000011">
    <property type="entry name" value="Putative ABC transporter ATP-binding component"/>
    <property type="match status" value="1"/>
</dbReference>
<accession>F8L7V8</accession>
<keyword evidence="3" id="KW-0175">Coiled coil</keyword>
<dbReference type="InterPro" id="IPR051309">
    <property type="entry name" value="ABCF_ATPase"/>
</dbReference>
<dbReference type="PROSITE" id="PS50893">
    <property type="entry name" value="ABC_TRANSPORTER_2"/>
    <property type="match status" value="2"/>
</dbReference>
<dbReference type="Proteomes" id="UP000000496">
    <property type="component" value="Chromosome gsn.131"/>
</dbReference>
<dbReference type="CDD" id="cd03221">
    <property type="entry name" value="ABCF_EF-3"/>
    <property type="match status" value="2"/>
</dbReference>
<dbReference type="InterPro" id="IPR037118">
    <property type="entry name" value="Val-tRNA_synth_C_sf"/>
</dbReference>
<dbReference type="InterPro" id="IPR032781">
    <property type="entry name" value="ABC_tran_Xtn"/>
</dbReference>
<dbReference type="Pfam" id="PF00005">
    <property type="entry name" value="ABC_tran"/>
    <property type="match status" value="2"/>
</dbReference>
<dbReference type="GO" id="GO:0016887">
    <property type="term" value="F:ATP hydrolysis activity"/>
    <property type="evidence" value="ECO:0007669"/>
    <property type="project" value="InterPro"/>
</dbReference>
<evidence type="ECO:0000256" key="3">
    <source>
        <dbReference type="SAM" id="Coils"/>
    </source>
</evidence>
<dbReference type="EMBL" id="FR872582">
    <property type="protein sequence ID" value="CCB88860.1"/>
    <property type="molecule type" value="Genomic_DNA"/>
</dbReference>
<dbReference type="PROSITE" id="PS00211">
    <property type="entry name" value="ABC_TRANSPORTER_1"/>
    <property type="match status" value="1"/>
</dbReference>
<gene>
    <name evidence="5" type="primary">ybiT-A</name>
    <name evidence="5" type="ordered locus">SNE_A09830</name>
</gene>
<organism evidence="5 6">
    <name type="scientific">Simkania negevensis (strain ATCC VR-1471 / DSM 27360 / Z)</name>
    <dbReference type="NCBI Taxonomy" id="331113"/>
    <lineage>
        <taxon>Bacteria</taxon>
        <taxon>Pseudomonadati</taxon>
        <taxon>Chlamydiota</taxon>
        <taxon>Chlamydiia</taxon>
        <taxon>Parachlamydiales</taxon>
        <taxon>Simkaniaceae</taxon>
        <taxon>Simkania</taxon>
    </lineage>
</organism>
<keyword evidence="2 5" id="KW-0067">ATP-binding</keyword>
<dbReference type="InterPro" id="IPR027417">
    <property type="entry name" value="P-loop_NTPase"/>
</dbReference>
<keyword evidence="6" id="KW-1185">Reference proteome</keyword>
<reference key="1">
    <citation type="journal article" date="2011" name="Mol. Biol. Evol.">
        <title>Unity in variety -- the pan-genome of the Chlamydiae.</title>
        <authorList>
            <person name="Collingro A."/>
            <person name="Tischler P."/>
            <person name="Weinmaier T."/>
            <person name="Penz T."/>
            <person name="Heinz E."/>
            <person name="Brunham R.C."/>
            <person name="Read T.D."/>
            <person name="Bavoil P.M."/>
            <person name="Sachse K."/>
            <person name="Kahane S."/>
            <person name="Friedman M.G."/>
            <person name="Rattei T."/>
            <person name="Myers G.S.A."/>
            <person name="Horn M."/>
        </authorList>
    </citation>
    <scope>NUCLEOTIDE SEQUENCE</scope>
    <source>
        <strain>Z</strain>
    </source>
</reference>
<dbReference type="Gene3D" id="1.10.287.380">
    <property type="entry name" value="Valyl-tRNA synthetase, C-terminal domain"/>
    <property type="match status" value="1"/>
</dbReference>
<dbReference type="HOGENOM" id="CLU_000604_36_0_0"/>
<dbReference type="KEGG" id="sng:SNE_A09830"/>
<evidence type="ECO:0000259" key="4">
    <source>
        <dbReference type="PROSITE" id="PS50893"/>
    </source>
</evidence>
<dbReference type="SUPFAM" id="SSF52540">
    <property type="entry name" value="P-loop containing nucleoside triphosphate hydrolases"/>
    <property type="match status" value="2"/>
</dbReference>
<dbReference type="Pfam" id="PF12848">
    <property type="entry name" value="ABC_tran_Xtn"/>
    <property type="match status" value="1"/>
</dbReference>
<dbReference type="InterPro" id="IPR017871">
    <property type="entry name" value="ABC_transporter-like_CS"/>
</dbReference>
<dbReference type="InterPro" id="IPR003593">
    <property type="entry name" value="AAA+_ATPase"/>
</dbReference>
<protein>
    <submittedName>
        <fullName evidence="5">Uncharacterized ABC transporter ATP-binding protein YbiT</fullName>
    </submittedName>
</protein>
<feature type="domain" description="ABC transporter" evidence="4">
    <location>
        <begin position="2"/>
        <end position="253"/>
    </location>
</feature>
<dbReference type="PANTHER" id="PTHR42855:SF2">
    <property type="entry name" value="DRUG RESISTANCE ABC TRANSPORTER,ATP-BINDING PROTEIN"/>
    <property type="match status" value="1"/>
</dbReference>
<keyword evidence="1" id="KW-0547">Nucleotide-binding</keyword>
<name>F8L7V8_SIMNZ</name>
<evidence type="ECO:0000256" key="1">
    <source>
        <dbReference type="ARBA" id="ARBA00022741"/>
    </source>
</evidence>
<dbReference type="AlphaFoldDB" id="F8L7V8"/>
<feature type="coiled-coil region" evidence="3">
    <location>
        <begin position="555"/>
        <end position="592"/>
    </location>
</feature>
<dbReference type="SMART" id="SM00382">
    <property type="entry name" value="AAA"/>
    <property type="match status" value="2"/>
</dbReference>
<reference evidence="5 6" key="2">
    <citation type="journal article" date="2011" name="Mol. Biol. Evol.">
        <title>Unity in variety--the pan-genome of the Chlamydiae.</title>
        <authorList>
            <person name="Collingro A."/>
            <person name="Tischler P."/>
            <person name="Weinmaier T."/>
            <person name="Penz T."/>
            <person name="Heinz E."/>
            <person name="Brunham R.C."/>
            <person name="Read T.D."/>
            <person name="Bavoil P.M."/>
            <person name="Sachse K."/>
            <person name="Kahane S."/>
            <person name="Friedman M.G."/>
            <person name="Rattei T."/>
            <person name="Myers G.S."/>
            <person name="Horn M."/>
        </authorList>
    </citation>
    <scope>NUCLEOTIDE SEQUENCE [LARGE SCALE GENOMIC DNA]</scope>
    <source>
        <strain evidence="6">ATCC VR-1471 / Z</strain>
    </source>
</reference>
<dbReference type="STRING" id="331113.SNE_A09830"/>
<evidence type="ECO:0000313" key="6">
    <source>
        <dbReference type="Proteomes" id="UP000000496"/>
    </source>
</evidence>
<dbReference type="eggNOG" id="COG0488">
    <property type="taxonomic scope" value="Bacteria"/>
</dbReference>
<proteinExistence type="predicted"/>
<dbReference type="OrthoDB" id="9760950at2"/>
<dbReference type="InterPro" id="IPR003439">
    <property type="entry name" value="ABC_transporter-like_ATP-bd"/>
</dbReference>
<dbReference type="PANTHER" id="PTHR42855">
    <property type="entry name" value="ABC TRANSPORTER ATP-BINDING SUBUNIT"/>
    <property type="match status" value="1"/>
</dbReference>